<dbReference type="GO" id="GO:0006260">
    <property type="term" value="P:DNA replication"/>
    <property type="evidence" value="ECO:0007669"/>
    <property type="project" value="TreeGrafter"/>
</dbReference>
<dbReference type="FunFam" id="1.10.10.10:FF:000168">
    <property type="entry name" value="Replication protein A 32 kDa subunit"/>
    <property type="match status" value="1"/>
</dbReference>
<dbReference type="InterPro" id="IPR036388">
    <property type="entry name" value="WH-like_DNA-bd_sf"/>
</dbReference>
<reference evidence="8 9" key="1">
    <citation type="journal article" date="2019" name="Sci. Rep.">
        <title>Comparative genomics of chytrid fungi reveal insights into the obligate biotrophic and pathogenic lifestyle of Synchytrium endobioticum.</title>
        <authorList>
            <person name="van de Vossenberg B.T.L.H."/>
            <person name="Warris S."/>
            <person name="Nguyen H.D.T."/>
            <person name="van Gent-Pelzer M.P.E."/>
            <person name="Joly D.L."/>
            <person name="van de Geest H.C."/>
            <person name="Bonants P.J.M."/>
            <person name="Smith D.S."/>
            <person name="Levesque C.A."/>
            <person name="van der Lee T.A.J."/>
        </authorList>
    </citation>
    <scope>NUCLEOTIDE SEQUENCE [LARGE SCALE GENOMIC DNA]</scope>
    <source>
        <strain evidence="8 9">CBS 809.83</strain>
    </source>
</reference>
<evidence type="ECO:0000256" key="4">
    <source>
        <dbReference type="ARBA" id="ARBA00023242"/>
    </source>
</evidence>
<evidence type="ECO:0000313" key="8">
    <source>
        <dbReference type="EMBL" id="TPX55999.1"/>
    </source>
</evidence>
<dbReference type="PANTHER" id="PTHR13989:SF16">
    <property type="entry name" value="REPLICATION PROTEIN A2"/>
    <property type="match status" value="1"/>
</dbReference>
<dbReference type="InterPro" id="IPR004365">
    <property type="entry name" value="NA-bd_OB_tRNA"/>
</dbReference>
<evidence type="ECO:0000259" key="6">
    <source>
        <dbReference type="Pfam" id="PF01336"/>
    </source>
</evidence>
<feature type="region of interest" description="Disordered" evidence="5">
    <location>
        <begin position="55"/>
        <end position="94"/>
    </location>
</feature>
<comment type="caution">
    <text evidence="8">The sequence shown here is derived from an EMBL/GenBank/DDBJ whole genome shotgun (WGS) entry which is preliminary data.</text>
</comment>
<evidence type="ECO:0000313" key="9">
    <source>
        <dbReference type="Proteomes" id="UP000318582"/>
    </source>
</evidence>
<comment type="similarity">
    <text evidence="2">Belongs to the replication factor A protein 2 family.</text>
</comment>
<proteinExistence type="inferred from homology"/>
<dbReference type="PANTHER" id="PTHR13989">
    <property type="entry name" value="REPLICATION PROTEIN A-RELATED"/>
    <property type="match status" value="1"/>
</dbReference>
<dbReference type="GO" id="GO:0000781">
    <property type="term" value="C:chromosome, telomeric region"/>
    <property type="evidence" value="ECO:0007669"/>
    <property type="project" value="TreeGrafter"/>
</dbReference>
<organism evidence="8 9">
    <name type="scientific">Powellomyces hirtus</name>
    <dbReference type="NCBI Taxonomy" id="109895"/>
    <lineage>
        <taxon>Eukaryota</taxon>
        <taxon>Fungi</taxon>
        <taxon>Fungi incertae sedis</taxon>
        <taxon>Chytridiomycota</taxon>
        <taxon>Chytridiomycota incertae sedis</taxon>
        <taxon>Chytridiomycetes</taxon>
        <taxon>Spizellomycetales</taxon>
        <taxon>Powellomycetaceae</taxon>
        <taxon>Powellomyces</taxon>
    </lineage>
</organism>
<dbReference type="CDD" id="cd04478">
    <property type="entry name" value="RPA2_DBD_D"/>
    <property type="match status" value="1"/>
</dbReference>
<evidence type="ECO:0000256" key="1">
    <source>
        <dbReference type="ARBA" id="ARBA00004123"/>
    </source>
</evidence>
<dbReference type="STRING" id="109895.A0A507DW48"/>
<dbReference type="Pfam" id="PF08784">
    <property type="entry name" value="RPA_C"/>
    <property type="match status" value="1"/>
</dbReference>
<dbReference type="GO" id="GO:0006289">
    <property type="term" value="P:nucleotide-excision repair"/>
    <property type="evidence" value="ECO:0007669"/>
    <property type="project" value="TreeGrafter"/>
</dbReference>
<protein>
    <recommendedName>
        <fullName evidence="10">Replication protein A C-terminal domain-containing protein</fullName>
    </recommendedName>
</protein>
<gene>
    <name evidence="8" type="ORF">PhCBS80983_g04865</name>
</gene>
<feature type="domain" description="OB" evidence="6">
    <location>
        <begin position="127"/>
        <end position="203"/>
    </location>
</feature>
<dbReference type="GO" id="GO:0003697">
    <property type="term" value="F:single-stranded DNA binding"/>
    <property type="evidence" value="ECO:0007669"/>
    <property type="project" value="TreeGrafter"/>
</dbReference>
<accession>A0A507DW48</accession>
<dbReference type="InterPro" id="IPR036390">
    <property type="entry name" value="WH_DNA-bd_sf"/>
</dbReference>
<dbReference type="Pfam" id="PF01336">
    <property type="entry name" value="tRNA_anti-codon"/>
    <property type="match status" value="1"/>
</dbReference>
<dbReference type="GO" id="GO:0000724">
    <property type="term" value="P:double-strand break repair via homologous recombination"/>
    <property type="evidence" value="ECO:0007669"/>
    <property type="project" value="TreeGrafter"/>
</dbReference>
<dbReference type="InterPro" id="IPR014892">
    <property type="entry name" value="RPA_C"/>
</dbReference>
<evidence type="ECO:0008006" key="10">
    <source>
        <dbReference type="Google" id="ProtNLM"/>
    </source>
</evidence>
<keyword evidence="9" id="KW-1185">Reference proteome</keyword>
<keyword evidence="4" id="KW-0539">Nucleus</keyword>
<evidence type="ECO:0000256" key="5">
    <source>
        <dbReference type="SAM" id="MobiDB-lite"/>
    </source>
</evidence>
<dbReference type="SUPFAM" id="SSF50249">
    <property type="entry name" value="Nucleic acid-binding proteins"/>
    <property type="match status" value="1"/>
</dbReference>
<dbReference type="GO" id="GO:0005662">
    <property type="term" value="C:DNA replication factor A complex"/>
    <property type="evidence" value="ECO:0007669"/>
    <property type="project" value="TreeGrafter"/>
</dbReference>
<dbReference type="AlphaFoldDB" id="A0A507DW48"/>
<dbReference type="EMBL" id="QEAQ01000088">
    <property type="protein sequence ID" value="TPX55999.1"/>
    <property type="molecule type" value="Genomic_DNA"/>
</dbReference>
<name>A0A507DW48_9FUNG</name>
<evidence type="ECO:0000256" key="3">
    <source>
        <dbReference type="ARBA" id="ARBA00023125"/>
    </source>
</evidence>
<sequence length="328" mass="33714">MMGSNYGGYGGFGGNSGGGGGGGSFGGGGGGGSFGGGGGGNFGGYAGYSGGGGGGGSSGGGGGGGGGGGFFSPGGISASQESPSARGRGTSTNQSLRPVTIKMLLEAKQLVPDSPFVIDENELSLCTLIGQIKSINQQSTNITYILHDSTGSIEVKKWIQSDETDYDAAQRDSCHVGSYVRIFGHLRVFQNKRSLLIFNIRPIAGADEISFHLLEVMYVHRMLIKGMDNPGGAHAPMDQNSVYAAGNGNGVGGAEMAMNDKLPPLHQQVLNFAKQYTHLDEGAAKSDIVQRLRGQASEATIREAVQELLSDGMMYTTVDEDHVKACGE</sequence>
<dbReference type="InterPro" id="IPR040260">
    <property type="entry name" value="RFA2-like"/>
</dbReference>
<dbReference type="Gene3D" id="1.10.10.10">
    <property type="entry name" value="Winged helix-like DNA-binding domain superfamily/Winged helix DNA-binding domain"/>
    <property type="match status" value="1"/>
</dbReference>
<evidence type="ECO:0000259" key="7">
    <source>
        <dbReference type="Pfam" id="PF08784"/>
    </source>
</evidence>
<feature type="compositionally biased region" description="Polar residues" evidence="5">
    <location>
        <begin position="77"/>
        <end position="94"/>
    </location>
</feature>
<dbReference type="Gene3D" id="2.40.50.140">
    <property type="entry name" value="Nucleic acid-binding proteins"/>
    <property type="match status" value="1"/>
</dbReference>
<dbReference type="Proteomes" id="UP000318582">
    <property type="component" value="Unassembled WGS sequence"/>
</dbReference>
<keyword evidence="3" id="KW-0238">DNA-binding</keyword>
<evidence type="ECO:0000256" key="2">
    <source>
        <dbReference type="ARBA" id="ARBA00007815"/>
    </source>
</evidence>
<feature type="domain" description="Replication protein A C-terminal" evidence="7">
    <location>
        <begin position="234"/>
        <end position="321"/>
    </location>
</feature>
<comment type="subcellular location">
    <subcellularLocation>
        <location evidence="1">Nucleus</location>
    </subcellularLocation>
</comment>
<feature type="compositionally biased region" description="Gly residues" evidence="5">
    <location>
        <begin position="55"/>
        <end position="72"/>
    </location>
</feature>
<dbReference type="SUPFAM" id="SSF46785">
    <property type="entry name" value="Winged helix' DNA-binding domain"/>
    <property type="match status" value="1"/>
</dbReference>
<dbReference type="GO" id="GO:0035861">
    <property type="term" value="C:site of double-strand break"/>
    <property type="evidence" value="ECO:0007669"/>
    <property type="project" value="TreeGrafter"/>
</dbReference>
<dbReference type="InterPro" id="IPR012340">
    <property type="entry name" value="NA-bd_OB-fold"/>
</dbReference>